<feature type="compositionally biased region" description="Basic and acidic residues" evidence="1">
    <location>
        <begin position="1"/>
        <end position="13"/>
    </location>
</feature>
<feature type="compositionally biased region" description="Low complexity" evidence="1">
    <location>
        <begin position="14"/>
        <end position="25"/>
    </location>
</feature>
<dbReference type="PANTHER" id="PTHR48475:SF2">
    <property type="entry name" value="RIBONUCLEASE H"/>
    <property type="match status" value="1"/>
</dbReference>
<sequence>MRQYIHSEEKSEETSQSLATTTPTTSATPRAVINCIHGGPVDEEYNFKRKRQRIILIQCIMGCTWMHDMKAIPSTYHQMVIRLGFPASNNEAEYEAILSRLNLAIAFSASKPEICSNSQLIVGHIQGEYEAKDERITQYLSKVHNTLNRLSKWSIKRIPRIENVQADTLARVVATLPIKEAISLPIHLQTISSIAITPMCNANEAGAGRAHEI</sequence>
<proteinExistence type="predicted"/>
<dbReference type="CDD" id="cd09279">
    <property type="entry name" value="RNase_HI_like"/>
    <property type="match status" value="1"/>
</dbReference>
<evidence type="ECO:0000313" key="4">
    <source>
        <dbReference type="Proteomes" id="UP001227230"/>
    </source>
</evidence>
<dbReference type="InterPro" id="IPR036397">
    <property type="entry name" value="RNaseH_sf"/>
</dbReference>
<keyword evidence="4" id="KW-1185">Reference proteome</keyword>
<dbReference type="Gene3D" id="3.30.420.10">
    <property type="entry name" value="Ribonuclease H-like superfamily/Ribonuclease H"/>
    <property type="match status" value="1"/>
</dbReference>
<dbReference type="InterPro" id="IPR002156">
    <property type="entry name" value="RNaseH_domain"/>
</dbReference>
<evidence type="ECO:0000256" key="1">
    <source>
        <dbReference type="SAM" id="MobiDB-lite"/>
    </source>
</evidence>
<gene>
    <name evidence="3" type="ORF">VitviT2T_023164</name>
</gene>
<accession>A0ABY9DDE9</accession>
<feature type="region of interest" description="Disordered" evidence="1">
    <location>
        <begin position="1"/>
        <end position="25"/>
    </location>
</feature>
<evidence type="ECO:0000313" key="3">
    <source>
        <dbReference type="EMBL" id="WKA05184.1"/>
    </source>
</evidence>
<evidence type="ECO:0000259" key="2">
    <source>
        <dbReference type="Pfam" id="PF13456"/>
    </source>
</evidence>
<reference evidence="3 4" key="1">
    <citation type="journal article" date="2023" name="Hortic Res">
        <title>The complete reference genome for grapevine (Vitis vinifera L.) genetics and breeding.</title>
        <authorList>
            <person name="Shi X."/>
            <person name="Cao S."/>
            <person name="Wang X."/>
            <person name="Huang S."/>
            <person name="Wang Y."/>
            <person name="Liu Z."/>
            <person name="Liu W."/>
            <person name="Leng X."/>
            <person name="Peng Y."/>
            <person name="Wang N."/>
            <person name="Wang Y."/>
            <person name="Ma Z."/>
            <person name="Xu X."/>
            <person name="Zhang F."/>
            <person name="Xue H."/>
            <person name="Zhong H."/>
            <person name="Wang Y."/>
            <person name="Zhang K."/>
            <person name="Velt A."/>
            <person name="Avia K."/>
            <person name="Holtgrawe D."/>
            <person name="Grimplet J."/>
            <person name="Matus J.T."/>
            <person name="Ware D."/>
            <person name="Wu X."/>
            <person name="Wang H."/>
            <person name="Liu C."/>
            <person name="Fang Y."/>
            <person name="Rustenholz C."/>
            <person name="Cheng Z."/>
            <person name="Xiao H."/>
            <person name="Zhou Y."/>
        </authorList>
    </citation>
    <scope>NUCLEOTIDE SEQUENCE [LARGE SCALE GENOMIC DNA]</scope>
    <source>
        <strain evidence="4">cv. Pinot noir / PN40024</strain>
        <tissue evidence="3">Leaf</tissue>
    </source>
</reference>
<organism evidence="3 4">
    <name type="scientific">Vitis vinifera</name>
    <name type="common">Grape</name>
    <dbReference type="NCBI Taxonomy" id="29760"/>
    <lineage>
        <taxon>Eukaryota</taxon>
        <taxon>Viridiplantae</taxon>
        <taxon>Streptophyta</taxon>
        <taxon>Embryophyta</taxon>
        <taxon>Tracheophyta</taxon>
        <taxon>Spermatophyta</taxon>
        <taxon>Magnoliopsida</taxon>
        <taxon>eudicotyledons</taxon>
        <taxon>Gunneridae</taxon>
        <taxon>Pentapetalae</taxon>
        <taxon>rosids</taxon>
        <taxon>Vitales</taxon>
        <taxon>Vitaceae</taxon>
        <taxon>Viteae</taxon>
        <taxon>Vitis</taxon>
    </lineage>
</organism>
<name>A0ABY9DDE9_VITVI</name>
<dbReference type="Pfam" id="PF13456">
    <property type="entry name" value="RVT_3"/>
    <property type="match status" value="1"/>
</dbReference>
<protein>
    <recommendedName>
        <fullName evidence="2">RNase H type-1 domain-containing protein</fullName>
    </recommendedName>
</protein>
<dbReference type="PANTHER" id="PTHR48475">
    <property type="entry name" value="RIBONUCLEASE H"/>
    <property type="match status" value="1"/>
</dbReference>
<dbReference type="InterPro" id="IPR012337">
    <property type="entry name" value="RNaseH-like_sf"/>
</dbReference>
<dbReference type="EMBL" id="CP126662">
    <property type="protein sequence ID" value="WKA05184.1"/>
    <property type="molecule type" value="Genomic_DNA"/>
</dbReference>
<dbReference type="Proteomes" id="UP001227230">
    <property type="component" value="Chromosome 15"/>
</dbReference>
<feature type="domain" description="RNase H type-1" evidence="2">
    <location>
        <begin position="87"/>
        <end position="171"/>
    </location>
</feature>
<dbReference type="SUPFAM" id="SSF53098">
    <property type="entry name" value="Ribonuclease H-like"/>
    <property type="match status" value="1"/>
</dbReference>